<reference evidence="16 17" key="1">
    <citation type="submission" date="2018-10" db="EMBL/GenBank/DDBJ databases">
        <title>Falsibacillus sp. genome draft.</title>
        <authorList>
            <person name="Shi S."/>
        </authorList>
    </citation>
    <scope>NUCLEOTIDE SEQUENCE [LARGE SCALE GENOMIC DNA]</scope>
    <source>
        <strain evidence="16 17">GY 10110</strain>
    </source>
</reference>
<keyword evidence="12 14" id="KW-0472">Membrane</keyword>
<keyword evidence="11" id="KW-0443">Lipid metabolism</keyword>
<evidence type="ECO:0000256" key="6">
    <source>
        <dbReference type="ARBA" id="ARBA00022824"/>
    </source>
</evidence>
<evidence type="ECO:0000256" key="12">
    <source>
        <dbReference type="ARBA" id="ARBA00023136"/>
    </source>
</evidence>
<keyword evidence="9 14" id="KW-1133">Transmembrane helix</keyword>
<dbReference type="RefSeq" id="WP_121680573.1">
    <property type="nucleotide sequence ID" value="NZ_RCVZ01000006.1"/>
</dbReference>
<dbReference type="PANTHER" id="PTHR12863:SF1">
    <property type="entry name" value="FATTY ACID 2-HYDROXYLASE"/>
    <property type="match status" value="1"/>
</dbReference>
<evidence type="ECO:0000256" key="1">
    <source>
        <dbReference type="ARBA" id="ARBA00001947"/>
    </source>
</evidence>
<keyword evidence="4 14" id="KW-0812">Transmembrane</keyword>
<comment type="caution">
    <text evidence="16">The sequence shown here is derived from an EMBL/GenBank/DDBJ whole genome shotgun (WGS) entry which is preliminary data.</text>
</comment>
<dbReference type="OrthoDB" id="9784228at2"/>
<dbReference type="GO" id="GO:0080132">
    <property type="term" value="F:fatty acid 2-hydroxylase activity"/>
    <property type="evidence" value="ECO:0007669"/>
    <property type="project" value="InterPro"/>
</dbReference>
<dbReference type="Pfam" id="PF04116">
    <property type="entry name" value="FA_hydroxylase"/>
    <property type="match status" value="1"/>
</dbReference>
<proteinExistence type="predicted"/>
<feature type="transmembrane region" description="Helical" evidence="14">
    <location>
        <begin position="39"/>
        <end position="60"/>
    </location>
</feature>
<dbReference type="GO" id="GO:0005506">
    <property type="term" value="F:iron ion binding"/>
    <property type="evidence" value="ECO:0007669"/>
    <property type="project" value="InterPro"/>
</dbReference>
<keyword evidence="7" id="KW-0276">Fatty acid metabolism</keyword>
<dbReference type="GO" id="GO:0006633">
    <property type="term" value="P:fatty acid biosynthetic process"/>
    <property type="evidence" value="ECO:0007669"/>
    <property type="project" value="UniProtKB-KW"/>
</dbReference>
<evidence type="ECO:0000256" key="13">
    <source>
        <dbReference type="ARBA" id="ARBA00023160"/>
    </source>
</evidence>
<gene>
    <name evidence="16" type="ORF">D9X91_10510</name>
</gene>
<name>A0A3L7JX46_9BACI</name>
<dbReference type="PANTHER" id="PTHR12863">
    <property type="entry name" value="FATTY ACID HYDROXYLASE"/>
    <property type="match status" value="1"/>
</dbReference>
<evidence type="ECO:0000256" key="10">
    <source>
        <dbReference type="ARBA" id="ARBA00023002"/>
    </source>
</evidence>
<evidence type="ECO:0000259" key="15">
    <source>
        <dbReference type="Pfam" id="PF04116"/>
    </source>
</evidence>
<keyword evidence="10" id="KW-0560">Oxidoreductase</keyword>
<evidence type="ECO:0000256" key="5">
    <source>
        <dbReference type="ARBA" id="ARBA00022723"/>
    </source>
</evidence>
<evidence type="ECO:0000313" key="16">
    <source>
        <dbReference type="EMBL" id="RLQ95458.1"/>
    </source>
</evidence>
<keyword evidence="3" id="KW-0444">Lipid biosynthesis</keyword>
<keyword evidence="17" id="KW-1185">Reference proteome</keyword>
<accession>A0A3L7JX46</accession>
<keyword evidence="6" id="KW-0256">Endoplasmic reticulum</keyword>
<feature type="domain" description="Fatty acid hydroxylase" evidence="15">
    <location>
        <begin position="42"/>
        <end position="183"/>
    </location>
</feature>
<dbReference type="InterPro" id="IPR006694">
    <property type="entry name" value="Fatty_acid_hydroxylase"/>
</dbReference>
<dbReference type="EMBL" id="RCVZ01000006">
    <property type="protein sequence ID" value="RLQ95458.1"/>
    <property type="molecule type" value="Genomic_DNA"/>
</dbReference>
<keyword evidence="13" id="KW-0275">Fatty acid biosynthesis</keyword>
<dbReference type="AlphaFoldDB" id="A0A3L7JX46"/>
<evidence type="ECO:0000313" key="17">
    <source>
        <dbReference type="Proteomes" id="UP000276770"/>
    </source>
</evidence>
<evidence type="ECO:0000256" key="7">
    <source>
        <dbReference type="ARBA" id="ARBA00022832"/>
    </source>
</evidence>
<evidence type="ECO:0000256" key="8">
    <source>
        <dbReference type="ARBA" id="ARBA00022833"/>
    </source>
</evidence>
<evidence type="ECO:0000256" key="4">
    <source>
        <dbReference type="ARBA" id="ARBA00022692"/>
    </source>
</evidence>
<sequence length="209" mass="24774">MKNLYKDFFLHRDLVILFLITIGLLSVVTETGWNWGKAVSYLLGWIVFMFSEYLTHRFVFHLKAPKNPFLLKLLRRLHYDHHVYPNELHLLFLPIWYSLPSMVVLTAIYYLIHPIAFETFAFSTGLLTMLITYEWTHYVAHRPIKPKTKLGKWLKKGHILHHYKNENFWFGVSSPFIDVLFGTLKDEKDVELSTTVKDLEKSKSQMEAK</sequence>
<feature type="transmembrane region" description="Helical" evidence="14">
    <location>
        <begin position="119"/>
        <end position="140"/>
    </location>
</feature>
<evidence type="ECO:0000256" key="3">
    <source>
        <dbReference type="ARBA" id="ARBA00022516"/>
    </source>
</evidence>
<keyword evidence="5" id="KW-0479">Metal-binding</keyword>
<organism evidence="16 17">
    <name type="scientific">Falsibacillus albus</name>
    <dbReference type="NCBI Taxonomy" id="2478915"/>
    <lineage>
        <taxon>Bacteria</taxon>
        <taxon>Bacillati</taxon>
        <taxon>Bacillota</taxon>
        <taxon>Bacilli</taxon>
        <taxon>Bacillales</taxon>
        <taxon>Bacillaceae</taxon>
        <taxon>Falsibacillus</taxon>
    </lineage>
</organism>
<protein>
    <submittedName>
        <fullName evidence="16">Fatty acid hydroxylase family protein</fullName>
    </submittedName>
</protein>
<feature type="transmembrane region" description="Helical" evidence="14">
    <location>
        <begin position="90"/>
        <end position="113"/>
    </location>
</feature>
<comment type="cofactor">
    <cofactor evidence="1">
        <name>Zn(2+)</name>
        <dbReference type="ChEBI" id="CHEBI:29105"/>
    </cofactor>
</comment>
<evidence type="ECO:0000256" key="11">
    <source>
        <dbReference type="ARBA" id="ARBA00023098"/>
    </source>
</evidence>
<evidence type="ECO:0000256" key="2">
    <source>
        <dbReference type="ARBA" id="ARBA00004477"/>
    </source>
</evidence>
<evidence type="ECO:0000256" key="14">
    <source>
        <dbReference type="SAM" id="Phobius"/>
    </source>
</evidence>
<dbReference type="GO" id="GO:0016020">
    <property type="term" value="C:membrane"/>
    <property type="evidence" value="ECO:0007669"/>
    <property type="project" value="InterPro"/>
</dbReference>
<evidence type="ECO:0000256" key="9">
    <source>
        <dbReference type="ARBA" id="ARBA00022989"/>
    </source>
</evidence>
<dbReference type="Proteomes" id="UP000276770">
    <property type="component" value="Unassembled WGS sequence"/>
</dbReference>
<dbReference type="InterPro" id="IPR014430">
    <property type="entry name" value="Scs7"/>
</dbReference>
<keyword evidence="8" id="KW-0862">Zinc</keyword>
<comment type="subcellular location">
    <subcellularLocation>
        <location evidence="2">Endoplasmic reticulum membrane</location>
        <topology evidence="2">Multi-pass membrane protein</topology>
    </subcellularLocation>
</comment>